<feature type="transmembrane region" description="Helical" evidence="1">
    <location>
        <begin position="12"/>
        <end position="35"/>
    </location>
</feature>
<evidence type="ECO:0000256" key="1">
    <source>
        <dbReference type="SAM" id="Phobius"/>
    </source>
</evidence>
<sequence>MRLFPVGSGLTLFLPSCLLSCHSFHFLPFLLIFFLSNLLIFDVDQEICYKTYFYVIYRSKFRTKVLFLCYKT</sequence>
<keyword evidence="1" id="KW-0472">Membrane</keyword>
<organism evidence="2">
    <name type="scientific">Myoviridae sp. ctTrm2</name>
    <dbReference type="NCBI Taxonomy" id="2825114"/>
    <lineage>
        <taxon>Viruses</taxon>
        <taxon>Duplodnaviria</taxon>
        <taxon>Heunggongvirae</taxon>
        <taxon>Uroviricota</taxon>
        <taxon>Caudoviricetes</taxon>
    </lineage>
</organism>
<protein>
    <submittedName>
        <fullName evidence="2">Uncharacterized protein</fullName>
    </submittedName>
</protein>
<name>A0A8S5UKD6_9CAUD</name>
<dbReference type="EMBL" id="BK016097">
    <property type="protein sequence ID" value="DAF94858.1"/>
    <property type="molecule type" value="Genomic_DNA"/>
</dbReference>
<proteinExistence type="predicted"/>
<accession>A0A8S5UKD6</accession>
<keyword evidence="1" id="KW-1133">Transmembrane helix</keyword>
<evidence type="ECO:0000313" key="2">
    <source>
        <dbReference type="EMBL" id="DAF94858.1"/>
    </source>
</evidence>
<keyword evidence="1" id="KW-0812">Transmembrane</keyword>
<reference evidence="2" key="1">
    <citation type="journal article" date="2021" name="Proc. Natl. Acad. Sci. U.S.A.">
        <title>A Catalog of Tens of Thousands of Viruses from Human Metagenomes Reveals Hidden Associations with Chronic Diseases.</title>
        <authorList>
            <person name="Tisza M.J."/>
            <person name="Buck C.B."/>
        </authorList>
    </citation>
    <scope>NUCLEOTIDE SEQUENCE</scope>
    <source>
        <strain evidence="2">CtTrm2</strain>
    </source>
</reference>